<proteinExistence type="predicted"/>
<accession>E8T7U7</accession>
<sequence precursor="true">MRTVRQPGVLPTNKLTAAMVSASAAGIVKALVVHNFPDFADPAIWEPLPYVVGGLVGYFVKDKPNV</sequence>
<dbReference type="STRING" id="765698.Mesci_3831"/>
<dbReference type="Proteomes" id="UP000007471">
    <property type="component" value="Chromosome"/>
</dbReference>
<dbReference type="RefSeq" id="WP_013531614.1">
    <property type="nucleotide sequence ID" value="NC_014923.1"/>
</dbReference>
<dbReference type="PATRIC" id="fig|765698.3.peg.4329"/>
<gene>
    <name evidence="1" type="ordered locus">Mesci_3831</name>
</gene>
<name>E8T7U7_MESCW</name>
<evidence type="ECO:0000313" key="2">
    <source>
        <dbReference type="Proteomes" id="UP000007471"/>
    </source>
</evidence>
<dbReference type="EMBL" id="CP002447">
    <property type="protein sequence ID" value="ADV12948.1"/>
    <property type="molecule type" value="Genomic_DNA"/>
</dbReference>
<dbReference type="OrthoDB" id="8086222at2"/>
<evidence type="ECO:0000313" key="1">
    <source>
        <dbReference type="EMBL" id="ADV12948.1"/>
    </source>
</evidence>
<organism evidence="1 2">
    <name type="scientific">Mesorhizobium ciceri biovar biserrulae (strain HAMBI 2942 / LMG 23838 / WSM1271)</name>
    <dbReference type="NCBI Taxonomy" id="765698"/>
    <lineage>
        <taxon>Bacteria</taxon>
        <taxon>Pseudomonadati</taxon>
        <taxon>Pseudomonadota</taxon>
        <taxon>Alphaproteobacteria</taxon>
        <taxon>Hyphomicrobiales</taxon>
        <taxon>Phyllobacteriaceae</taxon>
        <taxon>Mesorhizobium</taxon>
    </lineage>
</organism>
<dbReference type="HOGENOM" id="CLU_2826112_0_0_5"/>
<reference evidence="2" key="1">
    <citation type="submission" date="2011-01" db="EMBL/GenBank/DDBJ databases">
        <title>Complete sequence of chromosome of Mesorhizobium ciceri bv. biserrulae WSM1271.</title>
        <authorList>
            <person name="Lucas S."/>
            <person name="Copeland A."/>
            <person name="Lapidus A."/>
            <person name="Cheng J.-F."/>
            <person name="Goodwin L."/>
            <person name="Pitluck S."/>
            <person name="Teshima H."/>
            <person name="Detter J.C."/>
            <person name="Han C."/>
            <person name="Tapia R."/>
            <person name="Land M."/>
            <person name="Hauser L."/>
            <person name="Kyrpides N."/>
            <person name="Ivanova N."/>
            <person name="Nandasena K."/>
            <person name="Reeve W.G."/>
            <person name="Howieson J.G."/>
            <person name="O'Hara G."/>
            <person name="Tiwari R.P."/>
            <person name="Woyke T."/>
        </authorList>
    </citation>
    <scope>NUCLEOTIDE SEQUENCE [LARGE SCALE GENOMIC DNA]</scope>
    <source>
        <strain evidence="2">HAMBI 2942 / LMG 23838 / WSM1271</strain>
    </source>
</reference>
<dbReference type="AlphaFoldDB" id="E8T7U7"/>
<dbReference type="KEGG" id="mci:Mesci_3831"/>
<protein>
    <submittedName>
        <fullName evidence="1">Uncharacterized protein</fullName>
    </submittedName>
</protein>